<evidence type="ECO:0000313" key="3">
    <source>
        <dbReference type="Proteomes" id="UP001556367"/>
    </source>
</evidence>
<reference evidence="3" key="1">
    <citation type="submission" date="2024-06" db="EMBL/GenBank/DDBJ databases">
        <title>Multi-omics analyses provide insights into the biosynthesis of the anticancer antibiotic pleurotin in Hohenbuehelia grisea.</title>
        <authorList>
            <person name="Weaver J.A."/>
            <person name="Alberti F."/>
        </authorList>
    </citation>
    <scope>NUCLEOTIDE SEQUENCE [LARGE SCALE GENOMIC DNA]</scope>
    <source>
        <strain evidence="3">T-177</strain>
    </source>
</reference>
<organism evidence="2 3">
    <name type="scientific">Hohenbuehelia grisea</name>
    <dbReference type="NCBI Taxonomy" id="104357"/>
    <lineage>
        <taxon>Eukaryota</taxon>
        <taxon>Fungi</taxon>
        <taxon>Dikarya</taxon>
        <taxon>Basidiomycota</taxon>
        <taxon>Agaricomycotina</taxon>
        <taxon>Agaricomycetes</taxon>
        <taxon>Agaricomycetidae</taxon>
        <taxon>Agaricales</taxon>
        <taxon>Pleurotineae</taxon>
        <taxon>Pleurotaceae</taxon>
        <taxon>Hohenbuehelia</taxon>
    </lineage>
</organism>
<sequence>MSESLSSSIAMMVFDFPPLRIALYFALAIFSFVLFCLSAVRLHYTTHLPPGDPLNQGVNFYDPVVAELLFTTIITMAWSIFIIRIIHKRIEHGIMYTFRAELIGLGVLWLFWLIGAAVASSIWGDLSTFCPQYEACRILTALLAFCWLGWIVLTAIVVLTVLFVVANRVMLEPLHGRWDPRASRASTYRESRNTFNIRPFSVGSRA</sequence>
<dbReference type="Proteomes" id="UP001556367">
    <property type="component" value="Unassembled WGS sequence"/>
</dbReference>
<protein>
    <recommendedName>
        <fullName evidence="4">MARVEL domain-containing protein</fullName>
    </recommendedName>
</protein>
<feature type="transmembrane region" description="Helical" evidence="1">
    <location>
        <begin position="21"/>
        <end position="44"/>
    </location>
</feature>
<accession>A0ABR3K046</accession>
<keyword evidence="3" id="KW-1185">Reference proteome</keyword>
<feature type="transmembrane region" description="Helical" evidence="1">
    <location>
        <begin position="138"/>
        <end position="165"/>
    </location>
</feature>
<proteinExistence type="predicted"/>
<keyword evidence="1" id="KW-0812">Transmembrane</keyword>
<dbReference type="EMBL" id="JASNQZ010000001">
    <property type="protein sequence ID" value="KAL0961239.1"/>
    <property type="molecule type" value="Genomic_DNA"/>
</dbReference>
<keyword evidence="1" id="KW-0472">Membrane</keyword>
<gene>
    <name evidence="2" type="ORF">HGRIS_006202</name>
</gene>
<name>A0ABR3K046_9AGAR</name>
<keyword evidence="1" id="KW-1133">Transmembrane helix</keyword>
<evidence type="ECO:0000313" key="2">
    <source>
        <dbReference type="EMBL" id="KAL0961239.1"/>
    </source>
</evidence>
<comment type="caution">
    <text evidence="2">The sequence shown here is derived from an EMBL/GenBank/DDBJ whole genome shotgun (WGS) entry which is preliminary data.</text>
</comment>
<feature type="transmembrane region" description="Helical" evidence="1">
    <location>
        <begin position="98"/>
        <end position="118"/>
    </location>
</feature>
<feature type="transmembrane region" description="Helical" evidence="1">
    <location>
        <begin position="64"/>
        <end position="86"/>
    </location>
</feature>
<evidence type="ECO:0000256" key="1">
    <source>
        <dbReference type="SAM" id="Phobius"/>
    </source>
</evidence>
<evidence type="ECO:0008006" key="4">
    <source>
        <dbReference type="Google" id="ProtNLM"/>
    </source>
</evidence>